<dbReference type="Pfam" id="PF12974">
    <property type="entry name" value="Phosphonate-bd"/>
    <property type="match status" value="1"/>
</dbReference>
<organism evidence="1 2">
    <name type="scientific">Pseudoalteromonas rubra</name>
    <dbReference type="NCBI Taxonomy" id="43658"/>
    <lineage>
        <taxon>Bacteria</taxon>
        <taxon>Pseudomonadati</taxon>
        <taxon>Pseudomonadota</taxon>
        <taxon>Gammaproteobacteria</taxon>
        <taxon>Alteromonadales</taxon>
        <taxon>Pseudoalteromonadaceae</taxon>
        <taxon>Pseudoalteromonas</taxon>
    </lineage>
</organism>
<gene>
    <name evidence="1" type="ORF">C3B51_10995</name>
</gene>
<evidence type="ECO:0008006" key="3">
    <source>
        <dbReference type="Google" id="ProtNLM"/>
    </source>
</evidence>
<accession>A0A4Q7EGC0</accession>
<evidence type="ECO:0000313" key="2">
    <source>
        <dbReference type="Proteomes" id="UP000292345"/>
    </source>
</evidence>
<reference evidence="1 2" key="1">
    <citation type="submission" date="2018-01" db="EMBL/GenBank/DDBJ databases">
        <title>Co-occurrence of chitin degradation, pigmentation and bioactivity in marine Pseudoalteromonas.</title>
        <authorList>
            <person name="Paulsen S."/>
            <person name="Gram L."/>
            <person name="Machado H."/>
        </authorList>
    </citation>
    <scope>NUCLEOTIDE SEQUENCE [LARGE SCALE GENOMIC DNA]</scope>
    <source>
        <strain evidence="1 2">S1946</strain>
    </source>
</reference>
<dbReference type="Proteomes" id="UP000292345">
    <property type="component" value="Unassembled WGS sequence"/>
</dbReference>
<dbReference type="EMBL" id="PPUZ01000031">
    <property type="protein sequence ID" value="RZM80584.1"/>
    <property type="molecule type" value="Genomic_DNA"/>
</dbReference>
<protein>
    <recommendedName>
        <fullName evidence="3">Solute-binding protein family 3/N-terminal domain-containing protein</fullName>
    </recommendedName>
</protein>
<dbReference type="AlphaFoldDB" id="A0A4Q7EGC0"/>
<evidence type="ECO:0000313" key="1">
    <source>
        <dbReference type="EMBL" id="RZM80584.1"/>
    </source>
</evidence>
<dbReference type="OrthoDB" id="9807744at2"/>
<comment type="caution">
    <text evidence="1">The sequence shown here is derived from an EMBL/GenBank/DDBJ whole genome shotgun (WGS) entry which is preliminary data.</text>
</comment>
<sequence length="298" mass="33738">MKNNHSLSNKTTIVTVLFLSVWCCWLLASNLTGKPVGELPKLVESSVSCKTRSTSNMAVFRVHVPVEPLARRLAPALCGDDVVAKQYGQVEVRYSGELAEQIDYIAKGLADLTLSKDNVMAALKAQSTYNYMPVVGYPTYTAFFISTREKPRLDKAYFLDKKIGLLDYPTSRSGHIIPKQMFKRLDLDMRVLDIQYVSSHQVLREKLSSGELDIIATYWQESDESRFSANYITPIGENISGSRWYMKMDVDNTDLACALQQQLQQVAKNNGSSYFDELDLYWQCNELPVYFLGETDES</sequence>
<proteinExistence type="predicted"/>
<name>A0A4Q7EGC0_9GAMM</name>